<evidence type="ECO:0000256" key="4">
    <source>
        <dbReference type="ARBA" id="ARBA00022679"/>
    </source>
</evidence>
<dbReference type="EMBL" id="PEGB01000003">
    <property type="protein sequence ID" value="RLU10445.1"/>
    <property type="molecule type" value="Genomic_DNA"/>
</dbReference>
<dbReference type="InterPro" id="IPR050297">
    <property type="entry name" value="LipidA_mod_glycosyltrf_83"/>
</dbReference>
<feature type="transmembrane region" description="Helical" evidence="8">
    <location>
        <begin position="138"/>
        <end position="157"/>
    </location>
</feature>
<dbReference type="GO" id="GO:0016763">
    <property type="term" value="F:pentosyltransferase activity"/>
    <property type="evidence" value="ECO:0007669"/>
    <property type="project" value="TreeGrafter"/>
</dbReference>
<keyword evidence="12" id="KW-1185">Reference proteome</keyword>
<dbReference type="Pfam" id="PF13231">
    <property type="entry name" value="PMT_2"/>
    <property type="match status" value="1"/>
</dbReference>
<evidence type="ECO:0000313" key="11">
    <source>
        <dbReference type="EMBL" id="RLU10445.1"/>
    </source>
</evidence>
<proteinExistence type="predicted"/>
<evidence type="ECO:0000313" key="10">
    <source>
        <dbReference type="EMBL" id="RLU05587.1"/>
    </source>
</evidence>
<dbReference type="PANTHER" id="PTHR33908">
    <property type="entry name" value="MANNOSYLTRANSFERASE YKCB-RELATED"/>
    <property type="match status" value="1"/>
</dbReference>
<evidence type="ECO:0000256" key="1">
    <source>
        <dbReference type="ARBA" id="ARBA00004651"/>
    </source>
</evidence>
<evidence type="ECO:0000313" key="12">
    <source>
        <dbReference type="Proteomes" id="UP000282140"/>
    </source>
</evidence>
<gene>
    <name evidence="10" type="ORF">CS076_23530</name>
    <name evidence="11" type="ORF">CS078_10020</name>
</gene>
<dbReference type="Proteomes" id="UP000282140">
    <property type="component" value="Unassembled WGS sequence"/>
</dbReference>
<evidence type="ECO:0000256" key="5">
    <source>
        <dbReference type="ARBA" id="ARBA00022692"/>
    </source>
</evidence>
<feature type="transmembrane region" description="Helical" evidence="8">
    <location>
        <begin position="213"/>
        <end position="232"/>
    </location>
</feature>
<dbReference type="InterPro" id="IPR038731">
    <property type="entry name" value="RgtA/B/C-like"/>
</dbReference>
<feature type="transmembrane region" description="Helical" evidence="8">
    <location>
        <begin position="14"/>
        <end position="33"/>
    </location>
</feature>
<evidence type="ECO:0000256" key="7">
    <source>
        <dbReference type="ARBA" id="ARBA00023136"/>
    </source>
</evidence>
<name>A0A3L8CBP0_9PSED</name>
<dbReference type="GO" id="GO:0005886">
    <property type="term" value="C:plasma membrane"/>
    <property type="evidence" value="ECO:0007669"/>
    <property type="project" value="UniProtKB-SubCell"/>
</dbReference>
<keyword evidence="5 8" id="KW-0812">Transmembrane</keyword>
<feature type="transmembrane region" description="Helical" evidence="8">
    <location>
        <begin position="300"/>
        <end position="317"/>
    </location>
</feature>
<feature type="domain" description="Glycosyltransferase RgtA/B/C/D-like" evidence="9">
    <location>
        <begin position="66"/>
        <end position="227"/>
    </location>
</feature>
<dbReference type="EMBL" id="PEGA01000028">
    <property type="protein sequence ID" value="RLU05587.1"/>
    <property type="molecule type" value="Genomic_DNA"/>
</dbReference>
<dbReference type="GO" id="GO:0009103">
    <property type="term" value="P:lipopolysaccharide biosynthetic process"/>
    <property type="evidence" value="ECO:0007669"/>
    <property type="project" value="TreeGrafter"/>
</dbReference>
<keyword evidence="7 8" id="KW-0472">Membrane</keyword>
<comment type="caution">
    <text evidence="10">The sequence shown here is derived from an EMBL/GenBank/DDBJ whole genome shotgun (WGS) entry which is preliminary data.</text>
</comment>
<feature type="transmembrane region" description="Helical" evidence="8">
    <location>
        <begin position="169"/>
        <end position="193"/>
    </location>
</feature>
<dbReference type="GO" id="GO:0010041">
    <property type="term" value="P:response to iron(III) ion"/>
    <property type="evidence" value="ECO:0007669"/>
    <property type="project" value="TreeGrafter"/>
</dbReference>
<accession>A0A3L8CBP0</accession>
<reference evidence="12 13" key="1">
    <citation type="journal article" date="2018" name="Front. Microbiol.">
        <title>Discovery of Phloeophagus Beetles as a Source of Pseudomonas Strains That Produce Potentially New Bioactive Substances and Description of Pseudomonas bohemica sp. nov.</title>
        <authorList>
            <person name="Saati-Santamaria Z."/>
            <person name="Lopez-Mondejar R."/>
            <person name="Jimenez-Gomez A."/>
            <person name="Diez-Mendez A."/>
            <person name="Vetrovsky T."/>
            <person name="Igual J.M."/>
            <person name="Velazquez E."/>
            <person name="Kolarik M."/>
            <person name="Rivas R."/>
            <person name="Garcia-Fraile P."/>
        </authorList>
    </citation>
    <scope>NUCLEOTIDE SEQUENCE [LARGE SCALE GENOMIC DNA]</scope>
    <source>
        <strain evidence="10 13">A2-NA12</strain>
        <strain evidence="11 12">A2-NA13</strain>
    </source>
</reference>
<feature type="transmembrane region" description="Helical" evidence="8">
    <location>
        <begin position="270"/>
        <end position="288"/>
    </location>
</feature>
<feature type="transmembrane region" description="Helical" evidence="8">
    <location>
        <begin position="86"/>
        <end position="108"/>
    </location>
</feature>
<protein>
    <recommendedName>
        <fullName evidence="9">Glycosyltransferase RgtA/B/C/D-like domain-containing protein</fullName>
    </recommendedName>
</protein>
<evidence type="ECO:0000256" key="8">
    <source>
        <dbReference type="SAM" id="Phobius"/>
    </source>
</evidence>
<evidence type="ECO:0000259" key="9">
    <source>
        <dbReference type="Pfam" id="PF13231"/>
    </source>
</evidence>
<evidence type="ECO:0000313" key="13">
    <source>
        <dbReference type="Proteomes" id="UP000282672"/>
    </source>
</evidence>
<evidence type="ECO:0000256" key="3">
    <source>
        <dbReference type="ARBA" id="ARBA00022676"/>
    </source>
</evidence>
<evidence type="ECO:0000256" key="6">
    <source>
        <dbReference type="ARBA" id="ARBA00022989"/>
    </source>
</evidence>
<keyword evidence="2" id="KW-1003">Cell membrane</keyword>
<comment type="subcellular location">
    <subcellularLocation>
        <location evidence="1">Cell membrane</location>
        <topology evidence="1">Multi-pass membrane protein</topology>
    </subcellularLocation>
</comment>
<sequence length="517" mass="58500">MSEKQASGLSDQRWMIALTASIFFLGVGVRLYGVGDIAVWSDEAFSLILSSNSPSRIIFHTTQDVHPPLYYLILHYWMNMFGNGLFATRALSVLTGSVSVLLGMWLLLLISTRRAAVLGGVLLALLPIAVRYSQEVRMYALLGLLMLGATIALVYWLKRPRSNRALAVYVLLAAAGLYTHYFAAVSLLSHWVYLLVLMYRKDVPHKYLTAKSWWLANLAIALAFVPWIPNLLHQLAFSGFYWIKQPDIHTVVSTMWMFVGYTDGLAFPSWIFYSLPCLLFICALVVVMHDSSRHKYSSMIVLYVWFPLFFIIVVSFVRPLFVVRYFMFAALGLPIVLALALNLYWQRHKLCCQMFLVVIVCVESVGIYNVARVGHVVYKEVNSIDVMSEYLNKQANVDDAVLVTHGFLYFPFVYYNTSGITPKFYAPPNADGTLSRPDGTLIWTLVQDNAEQIFMGDLDSLQSRSGRIWLLGEYKGGTQVAAFPRAWRLMNTFIVGDTQLQLFETEDRLSPDSASLP</sequence>
<keyword evidence="6 8" id="KW-1133">Transmembrane helix</keyword>
<feature type="transmembrane region" description="Helical" evidence="8">
    <location>
        <begin position="115"/>
        <end position="132"/>
    </location>
</feature>
<keyword evidence="4" id="KW-0808">Transferase</keyword>
<evidence type="ECO:0000256" key="2">
    <source>
        <dbReference type="ARBA" id="ARBA00022475"/>
    </source>
</evidence>
<dbReference type="PANTHER" id="PTHR33908:SF3">
    <property type="entry name" value="UNDECAPRENYL PHOSPHATE-ALPHA-4-AMINO-4-DEOXY-L-ARABINOSE ARABINOSYL TRANSFERASE"/>
    <property type="match status" value="1"/>
</dbReference>
<keyword evidence="3" id="KW-0328">Glycosyltransferase</keyword>
<dbReference type="AlphaFoldDB" id="A0A3L8CBP0"/>
<organism evidence="10 13">
    <name type="scientific">Pseudomonas prosekii</name>
    <dbReference type="NCBI Taxonomy" id="1148509"/>
    <lineage>
        <taxon>Bacteria</taxon>
        <taxon>Pseudomonadati</taxon>
        <taxon>Pseudomonadota</taxon>
        <taxon>Gammaproteobacteria</taxon>
        <taxon>Pseudomonadales</taxon>
        <taxon>Pseudomonadaceae</taxon>
        <taxon>Pseudomonas</taxon>
    </lineage>
</organism>
<feature type="transmembrane region" description="Helical" evidence="8">
    <location>
        <begin position="323"/>
        <end position="345"/>
    </location>
</feature>
<dbReference type="RefSeq" id="WP_121733938.1">
    <property type="nucleotide sequence ID" value="NZ_PEGA01000028.1"/>
</dbReference>
<dbReference type="Proteomes" id="UP000282672">
    <property type="component" value="Unassembled WGS sequence"/>
</dbReference>